<dbReference type="SMART" id="SM00450">
    <property type="entry name" value="RHOD"/>
    <property type="match status" value="1"/>
</dbReference>
<keyword evidence="4" id="KW-1185">Reference proteome</keyword>
<organism evidence="3 4">
    <name type="scientific">Rhodalgimonas zhirmunskyi</name>
    <dbReference type="NCBI Taxonomy" id="2964767"/>
    <lineage>
        <taxon>Bacteria</taxon>
        <taxon>Pseudomonadati</taxon>
        <taxon>Pseudomonadota</taxon>
        <taxon>Alphaproteobacteria</taxon>
        <taxon>Rhodobacterales</taxon>
        <taxon>Roseobacteraceae</taxon>
        <taxon>Rhodalgimonas</taxon>
    </lineage>
</organism>
<protein>
    <submittedName>
        <fullName evidence="3">Rhodanese-like domain-containing protein</fullName>
    </submittedName>
</protein>
<evidence type="ECO:0000259" key="2">
    <source>
        <dbReference type="PROSITE" id="PS50206"/>
    </source>
</evidence>
<dbReference type="Pfam" id="PF00581">
    <property type="entry name" value="Rhodanese"/>
    <property type="match status" value="1"/>
</dbReference>
<dbReference type="InterPro" id="IPR001763">
    <property type="entry name" value="Rhodanese-like_dom"/>
</dbReference>
<keyword evidence="1" id="KW-0732">Signal</keyword>
<feature type="signal peptide" evidence="1">
    <location>
        <begin position="1"/>
        <end position="23"/>
    </location>
</feature>
<dbReference type="RefSeq" id="WP_317625569.1">
    <property type="nucleotide sequence ID" value="NZ_JANFFA010000002.1"/>
</dbReference>
<dbReference type="AlphaFoldDB" id="A0AAJ1U9Z4"/>
<reference evidence="3" key="2">
    <citation type="submission" date="2023-04" db="EMBL/GenBank/DDBJ databases">
        <title>'Rhodoalgimonas zhirmunskyi' gen. nov., isolated from a red alga.</title>
        <authorList>
            <person name="Nedashkovskaya O.I."/>
            <person name="Otstavnykh N.Y."/>
            <person name="Bystritskaya E.P."/>
            <person name="Balabanova L.A."/>
            <person name="Isaeva M.P."/>
        </authorList>
    </citation>
    <scope>NUCLEOTIDE SEQUENCE</scope>
    <source>
        <strain evidence="3">10Alg 79</strain>
    </source>
</reference>
<dbReference type="Gene3D" id="3.40.250.10">
    <property type="entry name" value="Rhodanese-like domain"/>
    <property type="match status" value="1"/>
</dbReference>
<name>A0AAJ1U9Z4_9RHOB</name>
<feature type="domain" description="Rhodanese" evidence="2">
    <location>
        <begin position="99"/>
        <end position="209"/>
    </location>
</feature>
<evidence type="ECO:0000313" key="4">
    <source>
        <dbReference type="Proteomes" id="UP001227162"/>
    </source>
</evidence>
<evidence type="ECO:0000256" key="1">
    <source>
        <dbReference type="SAM" id="SignalP"/>
    </source>
</evidence>
<dbReference type="PROSITE" id="PS50206">
    <property type="entry name" value="RHODANESE_3"/>
    <property type="match status" value="1"/>
</dbReference>
<dbReference type="InterPro" id="IPR036873">
    <property type="entry name" value="Rhodanese-like_dom_sf"/>
</dbReference>
<dbReference type="SUPFAM" id="SSF52821">
    <property type="entry name" value="Rhodanese/Cell cycle control phosphatase"/>
    <property type="match status" value="1"/>
</dbReference>
<dbReference type="EMBL" id="JANFFA010000002">
    <property type="protein sequence ID" value="MDQ2093943.1"/>
    <property type="molecule type" value="Genomic_DNA"/>
</dbReference>
<evidence type="ECO:0000313" key="3">
    <source>
        <dbReference type="EMBL" id="MDQ2093943.1"/>
    </source>
</evidence>
<dbReference type="Proteomes" id="UP001227162">
    <property type="component" value="Unassembled WGS sequence"/>
</dbReference>
<gene>
    <name evidence="3" type="ORF">NOI20_07460</name>
</gene>
<comment type="caution">
    <text evidence="3">The sequence shown here is derived from an EMBL/GenBank/DDBJ whole genome shotgun (WGS) entry which is preliminary data.</text>
</comment>
<reference evidence="3" key="1">
    <citation type="submission" date="2022-07" db="EMBL/GenBank/DDBJ databases">
        <authorList>
            <person name="Otstavnykh N."/>
            <person name="Isaeva M."/>
            <person name="Bystritskaya E."/>
        </authorList>
    </citation>
    <scope>NUCLEOTIDE SEQUENCE</scope>
    <source>
        <strain evidence="3">10Alg 79</strain>
    </source>
</reference>
<sequence>MRISRHILPVSIALSLCAAPALAQEVRLAPDELSRQIALANGRVVTIQREQDQSATLSGEFTKTSRACPPFCIQPATATPGVETVGELELIDFIEKNVASGKGLLIDSRLPEWYIKGTIPGAVNVPFTTLEASNPYRDEILKALGARQTGGRWDFTGAMQLAFFSNGPWDGQSIHAIKALTSAGYPPEKLHYYRGGMQVWLLLGLTANKPTS</sequence>
<feature type="chain" id="PRO_5042614252" evidence="1">
    <location>
        <begin position="24"/>
        <end position="212"/>
    </location>
</feature>
<dbReference type="CDD" id="cd00158">
    <property type="entry name" value="RHOD"/>
    <property type="match status" value="1"/>
</dbReference>
<accession>A0AAJ1U9Z4</accession>
<proteinExistence type="predicted"/>